<dbReference type="SUPFAM" id="SSF53383">
    <property type="entry name" value="PLP-dependent transferases"/>
    <property type="match status" value="1"/>
</dbReference>
<dbReference type="InterPro" id="IPR015421">
    <property type="entry name" value="PyrdxlP-dep_Trfase_major"/>
</dbReference>
<dbReference type="GO" id="GO:0008483">
    <property type="term" value="F:transaminase activity"/>
    <property type="evidence" value="ECO:0007669"/>
    <property type="project" value="UniProtKB-KW"/>
</dbReference>
<evidence type="ECO:0000256" key="1">
    <source>
        <dbReference type="ARBA" id="ARBA00022898"/>
    </source>
</evidence>
<keyword evidence="3" id="KW-0808">Transferase</keyword>
<dbReference type="Gene3D" id="3.40.640.10">
    <property type="entry name" value="Type I PLP-dependent aspartate aminotransferase-like (Major domain)"/>
    <property type="match status" value="1"/>
</dbReference>
<dbReference type="EMBL" id="HE582071">
    <property type="protein sequence ID" value="CCD28145.1"/>
    <property type="molecule type" value="mRNA"/>
</dbReference>
<evidence type="ECO:0000313" key="3">
    <source>
        <dbReference type="EMBL" id="CCD28145.1"/>
    </source>
</evidence>
<keyword evidence="1" id="KW-0663">Pyridoxal phosphate</keyword>
<reference evidence="3" key="1">
    <citation type="journal article" date="2012" name="Fungal Biol.">
        <title>Identification of effector genes from the phytopathogenic Oomycete Plasmopara viticola through the analysis of gene expression in germinated zoospores.</title>
        <authorList>
            <person name="Mestre P."/>
            <person name="Piron M.C."/>
            <person name="Merdinoglu D."/>
        </authorList>
    </citation>
    <scope>NUCLEOTIDE SEQUENCE</scope>
    <source>
        <strain evidence="3">SC</strain>
        <tissue evidence="3">In vitro germinated zoospores</tissue>
    </source>
</reference>
<dbReference type="PANTHER" id="PTHR43586">
    <property type="entry name" value="CYSTEINE DESULFURASE"/>
    <property type="match status" value="1"/>
</dbReference>
<name>H6S415_PLAVT</name>
<keyword evidence="3" id="KW-0032">Aminotransferase</keyword>
<dbReference type="PANTHER" id="PTHR43586:SF8">
    <property type="entry name" value="CYSTEINE DESULFURASE 1, CHLOROPLASTIC"/>
    <property type="match status" value="1"/>
</dbReference>
<dbReference type="AlphaFoldDB" id="H6S415"/>
<accession>H6S415</accession>
<dbReference type="InterPro" id="IPR000192">
    <property type="entry name" value="Aminotrans_V_dom"/>
</dbReference>
<proteinExistence type="evidence at transcript level"/>
<protein>
    <submittedName>
        <fullName evidence="3">Aminotransferase class V</fullName>
    </submittedName>
</protein>
<evidence type="ECO:0000259" key="2">
    <source>
        <dbReference type="Pfam" id="PF00266"/>
    </source>
</evidence>
<feature type="non-terminal residue" evidence="3">
    <location>
        <position position="317"/>
    </location>
</feature>
<organism evidence="3">
    <name type="scientific">Plasmopara viticola</name>
    <name type="common">Downy mildew of grapevine</name>
    <name type="synonym">Botrytis viticola</name>
    <dbReference type="NCBI Taxonomy" id="143451"/>
    <lineage>
        <taxon>Eukaryota</taxon>
        <taxon>Sar</taxon>
        <taxon>Stramenopiles</taxon>
        <taxon>Oomycota</taxon>
        <taxon>Peronosporomycetes</taxon>
        <taxon>Peronosporales</taxon>
        <taxon>Peronosporaceae</taxon>
        <taxon>Plasmopara</taxon>
    </lineage>
</organism>
<dbReference type="InterPro" id="IPR015424">
    <property type="entry name" value="PyrdxlP-dep_Trfase"/>
</dbReference>
<sequence length="317" mass="35196">RPFGRPSILKPSPLSLRLKKKCDEYDRHAIEAGSVSPFESFPAGPTSEIDGNVCVEFRKEADEMSIATSASSVIDDGDHVVDDEDELDLQMLSDLAANVIGRNVLFETPFGLKAQCYTDYTASGKAIESIETYIRNEVMPTYGNTHTTTSVTGSQTTSFREEAREIIGKAINARLYGDKRDLVIFSGHGCTSAIHKFIHVLGLNSMRRHRRPHRRPVVFTCPFSHHSNLLPWRELDAVDVVNIPEAKSGGLDVKELECQLRKYQSRDLKIGTFAAASNLTGMLANVDQVSKPLHRYGALSCWDYATCAPYVDINMNP</sequence>
<feature type="non-terminal residue" evidence="3">
    <location>
        <position position="1"/>
    </location>
</feature>
<feature type="domain" description="Aminotransferase class V" evidence="2">
    <location>
        <begin position="117"/>
        <end position="315"/>
    </location>
</feature>
<dbReference type="Pfam" id="PF00266">
    <property type="entry name" value="Aminotran_5"/>
    <property type="match status" value="1"/>
</dbReference>